<dbReference type="GO" id="GO:0006357">
    <property type="term" value="P:regulation of transcription by RNA polymerase II"/>
    <property type="evidence" value="ECO:0007669"/>
    <property type="project" value="TreeGrafter"/>
</dbReference>
<evidence type="ECO:0000256" key="4">
    <source>
        <dbReference type="ARBA" id="ARBA00023242"/>
    </source>
</evidence>
<dbReference type="AlphaFoldDB" id="A0A7I8KLR3"/>
<keyword evidence="7" id="KW-1185">Reference proteome</keyword>
<dbReference type="Proteomes" id="UP000663760">
    <property type="component" value="Chromosome 6"/>
</dbReference>
<proteinExistence type="predicted"/>
<keyword evidence="3" id="KW-0804">Transcription</keyword>
<feature type="region of interest" description="Disordered" evidence="5">
    <location>
        <begin position="102"/>
        <end position="155"/>
    </location>
</feature>
<evidence type="ECO:0000256" key="5">
    <source>
        <dbReference type="SAM" id="MobiDB-lite"/>
    </source>
</evidence>
<dbReference type="GO" id="GO:0005634">
    <property type="term" value="C:nucleus"/>
    <property type="evidence" value="ECO:0007669"/>
    <property type="project" value="UniProtKB-SubCell"/>
</dbReference>
<gene>
    <name evidence="6" type="ORF">SI8410_06009384</name>
</gene>
<dbReference type="InterPro" id="IPR024738">
    <property type="entry name" value="Hfi1/Tada1"/>
</dbReference>
<evidence type="ECO:0000256" key="2">
    <source>
        <dbReference type="ARBA" id="ARBA00023015"/>
    </source>
</evidence>
<feature type="compositionally biased region" description="Basic residues" evidence="5">
    <location>
        <begin position="132"/>
        <end position="142"/>
    </location>
</feature>
<sequence>MSPPPHHSRTDLSDLKSQITRRLGPERARRYFGFLNRLLRQKLSKCEFDKLCFATIGSENIPLHNQLIRSILRNAHQARTPPPTVHDKNILKLDGAAVKKSISVNDGSHPSPVSTPIPPVWSNGDILAPSPRKSRSTNRRTKDRPSPLGPNGKMDAIARLPMPSDEANIRENGHLKKPVNRLIVGLTELPMKIQRVEKPSPRDKSSVQNKDSVDVAVVEDGQEVEKTEVIQYDRGSIRAPLGIPFCPASIGGARHLAPSPPCASTSFASNRCSGELCHTEALKKRMEQIAEAQGLGGVSMDCANLLNNGLDAYLKRLIRSCVDLVGTRSGNEAMKQPAFKQQAHVRNPSGIWQGNQAHVQNGVGSLEGMQESRSNHSVSVLDFRVAMELNPQQLGEDWPLLLEKVCHRSFEE</sequence>
<keyword evidence="4" id="KW-0539">Nucleus</keyword>
<dbReference type="GO" id="GO:0003713">
    <property type="term" value="F:transcription coactivator activity"/>
    <property type="evidence" value="ECO:0007669"/>
    <property type="project" value="TreeGrafter"/>
</dbReference>
<evidence type="ECO:0000256" key="1">
    <source>
        <dbReference type="ARBA" id="ARBA00004123"/>
    </source>
</evidence>
<evidence type="ECO:0000256" key="3">
    <source>
        <dbReference type="ARBA" id="ARBA00023163"/>
    </source>
</evidence>
<organism evidence="6 7">
    <name type="scientific">Spirodela intermedia</name>
    <name type="common">Intermediate duckweed</name>
    <dbReference type="NCBI Taxonomy" id="51605"/>
    <lineage>
        <taxon>Eukaryota</taxon>
        <taxon>Viridiplantae</taxon>
        <taxon>Streptophyta</taxon>
        <taxon>Embryophyta</taxon>
        <taxon>Tracheophyta</taxon>
        <taxon>Spermatophyta</taxon>
        <taxon>Magnoliopsida</taxon>
        <taxon>Liliopsida</taxon>
        <taxon>Araceae</taxon>
        <taxon>Lemnoideae</taxon>
        <taxon>Spirodela</taxon>
    </lineage>
</organism>
<dbReference type="PANTHER" id="PTHR21277:SF5">
    <property type="entry name" value="TRANSCRIPTIONAL ADAPTER 1"/>
    <property type="match status" value="1"/>
</dbReference>
<dbReference type="GO" id="GO:0000124">
    <property type="term" value="C:SAGA complex"/>
    <property type="evidence" value="ECO:0007669"/>
    <property type="project" value="TreeGrafter"/>
</dbReference>
<evidence type="ECO:0000313" key="6">
    <source>
        <dbReference type="EMBL" id="CAA7398719.1"/>
    </source>
</evidence>
<reference evidence="6" key="1">
    <citation type="submission" date="2020-02" db="EMBL/GenBank/DDBJ databases">
        <authorList>
            <person name="Scholz U."/>
            <person name="Mascher M."/>
            <person name="Fiebig A."/>
        </authorList>
    </citation>
    <scope>NUCLEOTIDE SEQUENCE</scope>
</reference>
<dbReference type="OrthoDB" id="10264870at2759"/>
<name>A0A7I8KLR3_SPIIN</name>
<dbReference type="Pfam" id="PF12767">
    <property type="entry name" value="SAGA-Tad1"/>
    <property type="match status" value="1"/>
</dbReference>
<keyword evidence="2" id="KW-0805">Transcription regulation</keyword>
<evidence type="ECO:0000313" key="7">
    <source>
        <dbReference type="Proteomes" id="UP000663760"/>
    </source>
</evidence>
<protein>
    <submittedName>
        <fullName evidence="6">Uncharacterized protein</fullName>
    </submittedName>
</protein>
<dbReference type="CDD" id="cd22933">
    <property type="entry name" value="HFD_HFI1"/>
    <property type="match status" value="1"/>
</dbReference>
<comment type="subcellular location">
    <subcellularLocation>
        <location evidence="1">Nucleus</location>
    </subcellularLocation>
</comment>
<accession>A0A7I8KLR3</accession>
<feature type="compositionally biased region" description="Polar residues" evidence="5">
    <location>
        <begin position="102"/>
        <end position="112"/>
    </location>
</feature>
<dbReference type="EMBL" id="LR746269">
    <property type="protein sequence ID" value="CAA7398719.1"/>
    <property type="molecule type" value="Genomic_DNA"/>
</dbReference>
<dbReference type="PANTHER" id="PTHR21277">
    <property type="entry name" value="TRANSCRIPTIONAL ADAPTER 1"/>
    <property type="match status" value="1"/>
</dbReference>